<evidence type="ECO:0000313" key="1">
    <source>
        <dbReference type="EMBL" id="CAB4190416.1"/>
    </source>
</evidence>
<name>A0A6J5R747_9CAUD</name>
<organism evidence="1">
    <name type="scientific">uncultured Caudovirales phage</name>
    <dbReference type="NCBI Taxonomy" id="2100421"/>
    <lineage>
        <taxon>Viruses</taxon>
        <taxon>Duplodnaviria</taxon>
        <taxon>Heunggongvirae</taxon>
        <taxon>Uroviricota</taxon>
        <taxon>Caudoviricetes</taxon>
        <taxon>Peduoviridae</taxon>
        <taxon>Maltschvirus</taxon>
        <taxon>Maltschvirus maltsch</taxon>
    </lineage>
</organism>
<reference evidence="1" key="1">
    <citation type="submission" date="2020-05" db="EMBL/GenBank/DDBJ databases">
        <authorList>
            <person name="Chiriac C."/>
            <person name="Salcher M."/>
            <person name="Ghai R."/>
            <person name="Kavagutti S V."/>
        </authorList>
    </citation>
    <scope>NUCLEOTIDE SEQUENCE</scope>
</reference>
<protein>
    <submittedName>
        <fullName evidence="1">Uncharacterized protein</fullName>
    </submittedName>
</protein>
<proteinExistence type="predicted"/>
<sequence length="225" mass="24463">MLQAVRKVQGVFPLSDVERVLSLGHPGTGAVLHELETLIKLMGTELMGDVDSSMMKAAAAKKGLPSALGKAMKSGAEAKEMCVIPNKADRAKASYKPSTKAKQQWAEANEIKIAKMVGGKQTDNNKPMDVIVTVGRKTYGIEVKTMVDNGNDKITMHPASRLRKEAWGVEHKSSIQTVVIDDRKAFGSANFSGHQLYFREGVGAFRLKGMTKVRNAAHLRELMGL</sequence>
<accession>A0A6J5R747</accession>
<gene>
    <name evidence="1" type="ORF">UFOVP1196_57</name>
</gene>
<dbReference type="EMBL" id="LR797148">
    <property type="protein sequence ID" value="CAB4190416.1"/>
    <property type="molecule type" value="Genomic_DNA"/>
</dbReference>